<accession>A0AAV3U2I2</accession>
<proteinExistence type="predicted"/>
<organism evidence="1 2">
    <name type="scientific">Halioxenophilus aromaticivorans</name>
    <dbReference type="NCBI Taxonomy" id="1306992"/>
    <lineage>
        <taxon>Bacteria</taxon>
        <taxon>Pseudomonadati</taxon>
        <taxon>Pseudomonadota</taxon>
        <taxon>Gammaproteobacteria</taxon>
        <taxon>Alteromonadales</taxon>
        <taxon>Alteromonadaceae</taxon>
        <taxon>Halioxenophilus</taxon>
    </lineage>
</organism>
<keyword evidence="2" id="KW-1185">Reference proteome</keyword>
<dbReference type="EMBL" id="BAABLX010000009">
    <property type="protein sequence ID" value="GAA4939835.1"/>
    <property type="molecule type" value="Genomic_DNA"/>
</dbReference>
<evidence type="ECO:0000313" key="1">
    <source>
        <dbReference type="EMBL" id="GAA4939835.1"/>
    </source>
</evidence>
<name>A0AAV3U2I2_9ALTE</name>
<reference evidence="2" key="1">
    <citation type="journal article" date="2019" name="Int. J. Syst. Evol. Microbiol.">
        <title>The Global Catalogue of Microorganisms (GCM) 10K type strain sequencing project: providing services to taxonomists for standard genome sequencing and annotation.</title>
        <authorList>
            <consortium name="The Broad Institute Genomics Platform"/>
            <consortium name="The Broad Institute Genome Sequencing Center for Infectious Disease"/>
            <person name="Wu L."/>
            <person name="Ma J."/>
        </authorList>
    </citation>
    <scope>NUCLEOTIDE SEQUENCE [LARGE SCALE GENOMIC DNA]</scope>
    <source>
        <strain evidence="2">JCM 19134</strain>
    </source>
</reference>
<evidence type="ECO:0000313" key="2">
    <source>
        <dbReference type="Proteomes" id="UP001409585"/>
    </source>
</evidence>
<gene>
    <name evidence="1" type="ORF">GCM10025791_17650</name>
</gene>
<sequence length="60" mass="6768">MYTPMLRHLKQVPGGAIMVNRRSKKVKGVSGANYTTVKQRKNAAHRPKPILIRLVLALFL</sequence>
<protein>
    <submittedName>
        <fullName evidence="1">Uncharacterized protein</fullName>
    </submittedName>
</protein>
<dbReference type="AlphaFoldDB" id="A0AAV3U2I2"/>
<comment type="caution">
    <text evidence="1">The sequence shown here is derived from an EMBL/GenBank/DDBJ whole genome shotgun (WGS) entry which is preliminary data.</text>
</comment>
<dbReference type="Proteomes" id="UP001409585">
    <property type="component" value="Unassembled WGS sequence"/>
</dbReference>